<reference evidence="5 6" key="1">
    <citation type="journal article" date="2018" name="Nat. Ecol. Evol.">
        <title>Shark genomes provide insights into elasmobranch evolution and the origin of vertebrates.</title>
        <authorList>
            <person name="Hara Y"/>
            <person name="Yamaguchi K"/>
            <person name="Onimaru K"/>
            <person name="Kadota M"/>
            <person name="Koyanagi M"/>
            <person name="Keeley SD"/>
            <person name="Tatsumi K"/>
            <person name="Tanaka K"/>
            <person name="Motone F"/>
            <person name="Kageyama Y"/>
            <person name="Nozu R"/>
            <person name="Adachi N"/>
            <person name="Nishimura O"/>
            <person name="Nakagawa R"/>
            <person name="Tanegashima C"/>
            <person name="Kiyatake I"/>
            <person name="Matsumoto R"/>
            <person name="Murakumo K"/>
            <person name="Nishida K"/>
            <person name="Terakita A"/>
            <person name="Kuratani S"/>
            <person name="Sato K"/>
            <person name="Hyodo S Kuraku.S."/>
        </authorList>
    </citation>
    <scope>NUCLEOTIDE SEQUENCE [LARGE SCALE GENOMIC DNA]</scope>
</reference>
<dbReference type="Pfam" id="PF02017">
    <property type="entry name" value="CIDE-N"/>
    <property type="match status" value="1"/>
</dbReference>
<dbReference type="OMA" id="KAEHVEW"/>
<protein>
    <recommendedName>
        <fullName evidence="4">CIDE-N domain-containing protein</fullName>
    </recommendedName>
</protein>
<dbReference type="SUPFAM" id="SSF54060">
    <property type="entry name" value="His-Me finger endonucleases"/>
    <property type="match status" value="1"/>
</dbReference>
<feature type="domain" description="CIDE-N" evidence="4">
    <location>
        <begin position="1"/>
        <end position="77"/>
    </location>
</feature>
<keyword evidence="6" id="KW-1185">Reference proteome</keyword>
<dbReference type="GO" id="GO:0004520">
    <property type="term" value="F:DNA endonuclease activity"/>
    <property type="evidence" value="ECO:0007669"/>
    <property type="project" value="InterPro"/>
</dbReference>
<evidence type="ECO:0000256" key="3">
    <source>
        <dbReference type="SAM" id="MobiDB-lite"/>
    </source>
</evidence>
<organism evidence="5 6">
    <name type="scientific">Chiloscyllium punctatum</name>
    <name type="common">Brownbanded bambooshark</name>
    <name type="synonym">Hemiscyllium punctatum</name>
    <dbReference type="NCBI Taxonomy" id="137246"/>
    <lineage>
        <taxon>Eukaryota</taxon>
        <taxon>Metazoa</taxon>
        <taxon>Chordata</taxon>
        <taxon>Craniata</taxon>
        <taxon>Vertebrata</taxon>
        <taxon>Chondrichthyes</taxon>
        <taxon>Elasmobranchii</taxon>
        <taxon>Galeomorphii</taxon>
        <taxon>Galeoidea</taxon>
        <taxon>Orectolobiformes</taxon>
        <taxon>Hemiscylliidae</taxon>
        <taxon>Chiloscyllium</taxon>
    </lineage>
</organism>
<feature type="compositionally biased region" description="Basic residues" evidence="3">
    <location>
        <begin position="334"/>
        <end position="344"/>
    </location>
</feature>
<dbReference type="Proteomes" id="UP000287033">
    <property type="component" value="Unassembled WGS sequence"/>
</dbReference>
<dbReference type="InterPro" id="IPR015311">
    <property type="entry name" value="DFF40_C"/>
</dbReference>
<dbReference type="GO" id="GO:0005634">
    <property type="term" value="C:nucleus"/>
    <property type="evidence" value="ECO:0007669"/>
    <property type="project" value="InterPro"/>
</dbReference>
<comment type="caution">
    <text evidence="5">The sequence shown here is derived from an EMBL/GenBank/DDBJ whole genome shotgun (WGS) entry which is preliminary data.</text>
</comment>
<dbReference type="AlphaFoldDB" id="A0A401SJZ4"/>
<dbReference type="Gene3D" id="6.10.140.170">
    <property type="match status" value="1"/>
</dbReference>
<evidence type="ECO:0000313" key="6">
    <source>
        <dbReference type="Proteomes" id="UP000287033"/>
    </source>
</evidence>
<dbReference type="InterPro" id="IPR003508">
    <property type="entry name" value="CIDE-N_dom"/>
</dbReference>
<dbReference type="SMART" id="SM00266">
    <property type="entry name" value="CAD"/>
    <property type="match status" value="1"/>
</dbReference>
<dbReference type="SUPFAM" id="SSF54277">
    <property type="entry name" value="CAD &amp; PB1 domains"/>
    <property type="match status" value="1"/>
</dbReference>
<dbReference type="GO" id="GO:0006309">
    <property type="term" value="P:apoptotic DNA fragmentation"/>
    <property type="evidence" value="ECO:0007669"/>
    <property type="project" value="InterPro"/>
</dbReference>
<dbReference type="EMBL" id="BEZZ01000320">
    <property type="protein sequence ID" value="GCC30705.1"/>
    <property type="molecule type" value="Genomic_DNA"/>
</dbReference>
<evidence type="ECO:0000259" key="4">
    <source>
        <dbReference type="PROSITE" id="PS51135"/>
    </source>
</evidence>
<dbReference type="STRING" id="137246.A0A401SJZ4"/>
<sequence length="344" mass="40459">MGTIFKVRSLKTDRTYGIVARDLEDLMTKGCQKLQIPRQRCRLCLYKDGTEVHADNFSCLEDNCKLIFLEQGQQWNGEICYYLNKIFHDQNNEELIMIARQMLSDETEPRRKMLLQYIVQNTAGNITAENRKDDQEWFEGLESRFKTKSDYMRFSCGRRMRNYLTEVKSHAENVDKKVKEKYCAFVARIEKLLRQSKFNGCYFDRTANDNSRLCTDEGWFTCQGAFDQQECSSFHSINPYGNKENRIVFSTWNLDHRIEKKRAIIPAIVNTVKNQDTDDNQVEFFYSHLFTLANLKLVHIACHKKTEHNLTCDPPPINKIKKRKMKMSSAPPRSARKYFSHSAM</sequence>
<dbReference type="Pfam" id="PF09230">
    <property type="entry name" value="DFF40"/>
    <property type="match status" value="1"/>
</dbReference>
<feature type="region of interest" description="Disordered" evidence="3">
    <location>
        <begin position="322"/>
        <end position="344"/>
    </location>
</feature>
<dbReference type="InterPro" id="IPR044925">
    <property type="entry name" value="His-Me_finger_sf"/>
</dbReference>
<dbReference type="OrthoDB" id="9943677at2759"/>
<keyword evidence="1 2" id="KW-0053">Apoptosis</keyword>
<evidence type="ECO:0000256" key="1">
    <source>
        <dbReference type="ARBA" id="ARBA00022703"/>
    </source>
</evidence>
<dbReference type="InterPro" id="IPR039729">
    <property type="entry name" value="DFF40"/>
</dbReference>
<name>A0A401SJZ4_CHIPU</name>
<dbReference type="GO" id="GO:0016787">
    <property type="term" value="F:hydrolase activity"/>
    <property type="evidence" value="ECO:0007669"/>
    <property type="project" value="InterPro"/>
</dbReference>
<dbReference type="Gene3D" id="3.10.20.10">
    <property type="match status" value="1"/>
</dbReference>
<evidence type="ECO:0000313" key="5">
    <source>
        <dbReference type="EMBL" id="GCC30705.1"/>
    </source>
</evidence>
<proteinExistence type="predicted"/>
<gene>
    <name evidence="5" type="ORF">chiPu_0009159</name>
</gene>
<accession>A0A401SJZ4</accession>
<evidence type="ECO:0000256" key="2">
    <source>
        <dbReference type="PROSITE-ProRule" id="PRU00447"/>
    </source>
</evidence>
<dbReference type="PANTHER" id="PTHR13067">
    <property type="entry name" value="CASPASE-ACTIVATED DNASE"/>
    <property type="match status" value="1"/>
</dbReference>
<dbReference type="GO" id="GO:0005737">
    <property type="term" value="C:cytoplasm"/>
    <property type="evidence" value="ECO:0007669"/>
    <property type="project" value="InterPro"/>
</dbReference>
<dbReference type="PANTHER" id="PTHR13067:SF2">
    <property type="entry name" value="CASPASE-ACTIVATED DNASE"/>
    <property type="match status" value="1"/>
</dbReference>
<dbReference type="PROSITE" id="PS51135">
    <property type="entry name" value="CIDE_N"/>
    <property type="match status" value="1"/>
</dbReference>